<feature type="region of interest" description="Disordered" evidence="1">
    <location>
        <begin position="144"/>
        <end position="167"/>
    </location>
</feature>
<protein>
    <submittedName>
        <fullName evidence="2">Uncharacterized protein</fullName>
    </submittedName>
</protein>
<evidence type="ECO:0000313" key="2">
    <source>
        <dbReference type="EMBL" id="KAF6161898.1"/>
    </source>
</evidence>
<evidence type="ECO:0000313" key="3">
    <source>
        <dbReference type="Proteomes" id="UP000541444"/>
    </source>
</evidence>
<proteinExistence type="predicted"/>
<accession>A0A7J7N4R6</accession>
<dbReference type="Proteomes" id="UP000541444">
    <property type="component" value="Unassembled WGS sequence"/>
</dbReference>
<comment type="caution">
    <text evidence="2">The sequence shown here is derived from an EMBL/GenBank/DDBJ whole genome shotgun (WGS) entry which is preliminary data.</text>
</comment>
<dbReference type="EMBL" id="JACGCM010001075">
    <property type="protein sequence ID" value="KAF6161898.1"/>
    <property type="molecule type" value="Genomic_DNA"/>
</dbReference>
<keyword evidence="3" id="KW-1185">Reference proteome</keyword>
<dbReference type="AlphaFoldDB" id="A0A7J7N4R6"/>
<feature type="compositionally biased region" description="Polar residues" evidence="1">
    <location>
        <begin position="151"/>
        <end position="160"/>
    </location>
</feature>
<reference evidence="2 3" key="1">
    <citation type="journal article" date="2020" name="IScience">
        <title>Genome Sequencing of the Endangered Kingdonia uniflora (Circaeasteraceae, Ranunculales) Reveals Potential Mechanisms of Evolutionary Specialization.</title>
        <authorList>
            <person name="Sun Y."/>
            <person name="Deng T."/>
            <person name="Zhang A."/>
            <person name="Moore M.J."/>
            <person name="Landis J.B."/>
            <person name="Lin N."/>
            <person name="Zhang H."/>
            <person name="Zhang X."/>
            <person name="Huang J."/>
            <person name="Zhang X."/>
            <person name="Sun H."/>
            <person name="Wang H."/>
        </authorList>
    </citation>
    <scope>NUCLEOTIDE SEQUENCE [LARGE SCALE GENOMIC DNA]</scope>
    <source>
        <strain evidence="2">TB1705</strain>
        <tissue evidence="2">Leaf</tissue>
    </source>
</reference>
<name>A0A7J7N4R6_9MAGN</name>
<gene>
    <name evidence="2" type="ORF">GIB67_020996</name>
</gene>
<dbReference type="OrthoDB" id="1894652at2759"/>
<sequence>MKVRIGYDNLHDDKIILASSKYLNIRLGTLALTFCTNLSTSLVDIRTPDDLVFAELQHLQKIFLVGRLERVTSYHHQRGHFGLNMACFLRVLKYKLAFFSDNPRSLVTSERTCALPAKLEAWMYMIPLGLIVVNAVTQAMNMPEEQAAGQAPQSTGQRAPSSAVRRR</sequence>
<organism evidence="2 3">
    <name type="scientific">Kingdonia uniflora</name>
    <dbReference type="NCBI Taxonomy" id="39325"/>
    <lineage>
        <taxon>Eukaryota</taxon>
        <taxon>Viridiplantae</taxon>
        <taxon>Streptophyta</taxon>
        <taxon>Embryophyta</taxon>
        <taxon>Tracheophyta</taxon>
        <taxon>Spermatophyta</taxon>
        <taxon>Magnoliopsida</taxon>
        <taxon>Ranunculales</taxon>
        <taxon>Circaeasteraceae</taxon>
        <taxon>Kingdonia</taxon>
    </lineage>
</organism>
<evidence type="ECO:0000256" key="1">
    <source>
        <dbReference type="SAM" id="MobiDB-lite"/>
    </source>
</evidence>